<reference evidence="2 3" key="1">
    <citation type="journal article" date="2016" name="Nat. Commun.">
        <title>Thousands of microbial genomes shed light on interconnected biogeochemical processes in an aquifer system.</title>
        <authorList>
            <person name="Anantharaman K."/>
            <person name="Brown C.T."/>
            <person name="Hug L.A."/>
            <person name="Sharon I."/>
            <person name="Castelle C.J."/>
            <person name="Probst A.J."/>
            <person name="Thomas B.C."/>
            <person name="Singh A."/>
            <person name="Wilkins M.J."/>
            <person name="Karaoz U."/>
            <person name="Brodie E.L."/>
            <person name="Williams K.H."/>
            <person name="Hubbard S.S."/>
            <person name="Banfield J.F."/>
        </authorList>
    </citation>
    <scope>NUCLEOTIDE SEQUENCE [LARGE SCALE GENOMIC DNA]</scope>
</reference>
<organism evidence="2 3">
    <name type="scientific">Candidatus Daviesbacteria bacterium RIFCSPHIGHO2_02_FULL_43_12</name>
    <dbReference type="NCBI Taxonomy" id="1797776"/>
    <lineage>
        <taxon>Bacteria</taxon>
        <taxon>Candidatus Daviesiibacteriota</taxon>
    </lineage>
</organism>
<evidence type="ECO:0000256" key="1">
    <source>
        <dbReference type="ARBA" id="ARBA00010457"/>
    </source>
</evidence>
<gene>
    <name evidence="2" type="ORF">A3D25_03915</name>
</gene>
<dbReference type="EMBL" id="MFDD01000014">
    <property type="protein sequence ID" value="OGE40151.1"/>
    <property type="molecule type" value="Genomic_DNA"/>
</dbReference>
<comment type="caution">
    <text evidence="2">The sequence shown here is derived from an EMBL/GenBank/DDBJ whole genome shotgun (WGS) entry which is preliminary data.</text>
</comment>
<protein>
    <recommendedName>
        <fullName evidence="4">CHRD domain-containing protein</fullName>
    </recommendedName>
</protein>
<dbReference type="SUPFAM" id="SSF49329">
    <property type="entry name" value="Cu,Zn superoxide dismutase-like"/>
    <property type="match status" value="1"/>
</dbReference>
<comment type="similarity">
    <text evidence="1">Belongs to the Cu-Zn superoxide dismutase family.</text>
</comment>
<dbReference type="InterPro" id="IPR036423">
    <property type="entry name" value="SOD-like_Cu/Zn_dom_sf"/>
</dbReference>
<dbReference type="GO" id="GO:0046872">
    <property type="term" value="F:metal ion binding"/>
    <property type="evidence" value="ECO:0007669"/>
    <property type="project" value="InterPro"/>
</dbReference>
<evidence type="ECO:0000313" key="2">
    <source>
        <dbReference type="EMBL" id="OGE40151.1"/>
    </source>
</evidence>
<dbReference type="GO" id="GO:0006801">
    <property type="term" value="P:superoxide metabolic process"/>
    <property type="evidence" value="ECO:0007669"/>
    <property type="project" value="InterPro"/>
</dbReference>
<proteinExistence type="inferred from homology"/>
<evidence type="ECO:0008006" key="4">
    <source>
        <dbReference type="Google" id="ProtNLM"/>
    </source>
</evidence>
<dbReference type="AlphaFoldDB" id="A0A1F5KHR8"/>
<accession>A0A1F5KHR8</accession>
<evidence type="ECO:0000313" key="3">
    <source>
        <dbReference type="Proteomes" id="UP000177328"/>
    </source>
</evidence>
<dbReference type="Proteomes" id="UP000177328">
    <property type="component" value="Unassembled WGS sequence"/>
</dbReference>
<name>A0A1F5KHR8_9BACT</name>
<sequence length="111" mass="11336">MTKPVTVALQAENESSESGIATLTEVNGKVQVSVMLTGAPAAVTQPAHIHVGICPGVGEVKYPLTSVSAGKSETTIETTLASLKAALPLAINIHKSTSEPATYVSCGELSF</sequence>